<sequence length="271" mass="30111">MTINCKQCGSSRVFKSRFRAGERSPSNLLLAPYRCRDCKARFWAKNSDAYLVVTAGAGGIFLFATLVWIGFSDSFLENNYVARSDSATPSQRISQLRSDSTPVEIESRTAARKTEVDLQAIIEEEVARSKSDTNDSRFYTISLFLEKAKQGNADAQYQLGLLYLTGKGTLQDFSEASKWLLLAAEQNHPLAQYELGLLYQVGQGVDLDNEKSYVWFNLAAAAGIEQAALARDKAMRALSREQLASAQKIAREWLNSKGNARKQLSGLIEVK</sequence>
<dbReference type="SMART" id="SM00671">
    <property type="entry name" value="SEL1"/>
    <property type="match status" value="2"/>
</dbReference>
<evidence type="ECO:0000313" key="3">
    <source>
        <dbReference type="Proteomes" id="UP000316473"/>
    </source>
</evidence>
<name>A0A4Y1YRD2_9PROT</name>
<keyword evidence="1" id="KW-0812">Transmembrane</keyword>
<proteinExistence type="predicted"/>
<keyword evidence="3" id="KW-1185">Reference proteome</keyword>
<dbReference type="KEGG" id="nst:Nstercoris_01966"/>
<dbReference type="PANTHER" id="PTHR11102">
    <property type="entry name" value="SEL-1-LIKE PROTEIN"/>
    <property type="match status" value="1"/>
</dbReference>
<evidence type="ECO:0000313" key="2">
    <source>
        <dbReference type="EMBL" id="BBL35691.1"/>
    </source>
</evidence>
<accession>A0A4Y1YRD2</accession>
<evidence type="ECO:0008006" key="4">
    <source>
        <dbReference type="Google" id="ProtNLM"/>
    </source>
</evidence>
<dbReference type="EMBL" id="AP019755">
    <property type="protein sequence ID" value="BBL35691.1"/>
    <property type="molecule type" value="Genomic_DNA"/>
</dbReference>
<reference evidence="2 3" key="1">
    <citation type="submission" date="2019-06" db="EMBL/GenBank/DDBJ databases">
        <title>Nitrosomonas stercoris KYUHI-S whole genome shotgun sequence.</title>
        <authorList>
            <person name="Nakagawa T."/>
            <person name="Tsuchiya Y."/>
            <person name="Takahashi R."/>
        </authorList>
    </citation>
    <scope>NUCLEOTIDE SEQUENCE [LARGE SCALE GENOMIC DNA]</scope>
    <source>
        <strain evidence="2 3">KYUHI-S</strain>
    </source>
</reference>
<keyword evidence="1" id="KW-1133">Transmembrane helix</keyword>
<keyword evidence="1" id="KW-0472">Membrane</keyword>
<dbReference type="InterPro" id="IPR050767">
    <property type="entry name" value="Sel1_AlgK"/>
</dbReference>
<dbReference type="PANTHER" id="PTHR11102:SF160">
    <property type="entry name" value="ERAD-ASSOCIATED E3 UBIQUITIN-PROTEIN LIGASE COMPONENT HRD3"/>
    <property type="match status" value="1"/>
</dbReference>
<organism evidence="2 3">
    <name type="scientific">Nitrosomonas stercoris</name>
    <dbReference type="NCBI Taxonomy" id="1444684"/>
    <lineage>
        <taxon>Bacteria</taxon>
        <taxon>Pseudomonadati</taxon>
        <taxon>Pseudomonadota</taxon>
        <taxon>Betaproteobacteria</taxon>
        <taxon>Nitrosomonadales</taxon>
        <taxon>Nitrosomonadaceae</taxon>
        <taxon>Nitrosomonas</taxon>
    </lineage>
</organism>
<dbReference type="Proteomes" id="UP000316473">
    <property type="component" value="Chromosome"/>
</dbReference>
<dbReference type="Gene3D" id="1.25.40.10">
    <property type="entry name" value="Tetratricopeptide repeat domain"/>
    <property type="match status" value="1"/>
</dbReference>
<dbReference type="InterPro" id="IPR006597">
    <property type="entry name" value="Sel1-like"/>
</dbReference>
<feature type="transmembrane region" description="Helical" evidence="1">
    <location>
        <begin position="49"/>
        <end position="71"/>
    </location>
</feature>
<dbReference type="AlphaFoldDB" id="A0A4Y1YRD2"/>
<gene>
    <name evidence="2" type="ORF">Nstercoris_01966</name>
</gene>
<dbReference type="InterPro" id="IPR011990">
    <property type="entry name" value="TPR-like_helical_dom_sf"/>
</dbReference>
<dbReference type="SUPFAM" id="SSF81901">
    <property type="entry name" value="HCP-like"/>
    <property type="match status" value="1"/>
</dbReference>
<dbReference type="Pfam" id="PF08238">
    <property type="entry name" value="Sel1"/>
    <property type="match status" value="2"/>
</dbReference>
<protein>
    <recommendedName>
        <fullName evidence="4">Secretory immunoglobulin A-binding protein EsiB</fullName>
    </recommendedName>
</protein>
<evidence type="ECO:0000256" key="1">
    <source>
        <dbReference type="SAM" id="Phobius"/>
    </source>
</evidence>